<dbReference type="InterPro" id="IPR023393">
    <property type="entry name" value="START-like_dom_sf"/>
</dbReference>
<dbReference type="SUPFAM" id="SSF55961">
    <property type="entry name" value="Bet v1-like"/>
    <property type="match status" value="1"/>
</dbReference>
<reference evidence="1 2" key="1">
    <citation type="journal article" date="2010" name="J. Bacteriol.">
        <title>Genome sequence of Lentisphaera araneosa HTCC2155T, the type species of the order Lentisphaerales in the phylum Lentisphaerae.</title>
        <authorList>
            <person name="Thrash J.C."/>
            <person name="Cho J.C."/>
            <person name="Vergin K.L."/>
            <person name="Morris R.M."/>
            <person name="Giovannoni S.J."/>
        </authorList>
    </citation>
    <scope>NUCLEOTIDE SEQUENCE [LARGE SCALE GENOMIC DNA]</scope>
    <source>
        <strain evidence="1 2">HTCC2155</strain>
    </source>
</reference>
<proteinExistence type="predicted"/>
<keyword evidence="2" id="KW-1185">Reference proteome</keyword>
<dbReference type="Gene3D" id="3.30.530.20">
    <property type="match status" value="1"/>
</dbReference>
<dbReference type="AlphaFoldDB" id="A6DFY3"/>
<evidence type="ECO:0000313" key="1">
    <source>
        <dbReference type="EMBL" id="EDM29713.1"/>
    </source>
</evidence>
<evidence type="ECO:0000313" key="2">
    <source>
        <dbReference type="Proteomes" id="UP000004947"/>
    </source>
</evidence>
<dbReference type="RefSeq" id="WP_007276832.1">
    <property type="nucleotide sequence ID" value="NZ_ABCK01000001.1"/>
</dbReference>
<dbReference type="Proteomes" id="UP000004947">
    <property type="component" value="Unassembled WGS sequence"/>
</dbReference>
<organism evidence="1 2">
    <name type="scientific">Lentisphaera araneosa HTCC2155</name>
    <dbReference type="NCBI Taxonomy" id="313628"/>
    <lineage>
        <taxon>Bacteria</taxon>
        <taxon>Pseudomonadati</taxon>
        <taxon>Lentisphaerota</taxon>
        <taxon>Lentisphaeria</taxon>
        <taxon>Lentisphaerales</taxon>
        <taxon>Lentisphaeraceae</taxon>
        <taxon>Lentisphaera</taxon>
    </lineage>
</organism>
<accession>A6DFY3</accession>
<dbReference type="STRING" id="313628.LNTAR_18223"/>
<dbReference type="EMBL" id="ABCK01000001">
    <property type="protein sequence ID" value="EDM29713.1"/>
    <property type="molecule type" value="Genomic_DNA"/>
</dbReference>
<evidence type="ECO:0008006" key="3">
    <source>
        <dbReference type="Google" id="ProtNLM"/>
    </source>
</evidence>
<sequence length="139" mass="15813">MQFEYISFISATNDKVWAYFEKAQLFSLFQVAPLQQFSFQEGKGFSLGTNDTPVLKAEFKLIKKYKVIHLSLNYSGIEGDAMIVKIIFYPLGEMSSLSIIIDDLKDDDSRLDVARNHWPGAISQLKTIIETGESLPWPQ</sequence>
<gene>
    <name evidence="1" type="ORF">LNTAR_18223</name>
</gene>
<protein>
    <recommendedName>
        <fullName evidence="3">Activator of Hsp90 ATPase 1 family protein</fullName>
    </recommendedName>
</protein>
<comment type="caution">
    <text evidence="1">The sequence shown here is derived from an EMBL/GenBank/DDBJ whole genome shotgun (WGS) entry which is preliminary data.</text>
</comment>
<name>A6DFY3_9BACT</name>